<organism evidence="1 2">
    <name type="scientific">Sulfurovum lithotrophicum</name>
    <dbReference type="NCBI Taxonomy" id="206403"/>
    <lineage>
        <taxon>Bacteria</taxon>
        <taxon>Pseudomonadati</taxon>
        <taxon>Campylobacterota</taxon>
        <taxon>Epsilonproteobacteria</taxon>
        <taxon>Campylobacterales</taxon>
        <taxon>Sulfurovaceae</taxon>
        <taxon>Sulfurovum</taxon>
    </lineage>
</organism>
<reference evidence="1 2" key="1">
    <citation type="submission" date="2015-04" db="EMBL/GenBank/DDBJ databases">
        <title>Complete genome sequence of Sulfurovum lithotrophicum ATCC BAA-797T.</title>
        <authorList>
            <person name="Ahn J."/>
            <person name="Park G."/>
            <person name="Jeon W."/>
            <person name="Jang Y."/>
            <person name="Jang M."/>
            <person name="Lee H."/>
            <person name="Lee H."/>
        </authorList>
    </citation>
    <scope>NUCLEOTIDE SEQUENCE [LARGE SCALE GENOMIC DNA]</scope>
    <source>
        <strain evidence="2">ATCC BAA-797 / 42BKT</strain>
    </source>
</reference>
<keyword evidence="2" id="KW-1185">Reference proteome</keyword>
<dbReference type="KEGG" id="slh:YH65_01655"/>
<name>A0A7U4LZW0_9BACT</name>
<dbReference type="AlphaFoldDB" id="A0A7U4LZW0"/>
<evidence type="ECO:0000313" key="1">
    <source>
        <dbReference type="EMBL" id="AKF24244.1"/>
    </source>
</evidence>
<proteinExistence type="predicted"/>
<protein>
    <submittedName>
        <fullName evidence="1">Uncharacterized protein</fullName>
    </submittedName>
</protein>
<dbReference type="Pfam" id="PF20293">
    <property type="entry name" value="MC6"/>
    <property type="match status" value="1"/>
</dbReference>
<accession>A0A7U4LZW0</accession>
<dbReference type="InterPro" id="IPR046897">
    <property type="entry name" value="ABC-3C_MC6"/>
</dbReference>
<gene>
    <name evidence="1" type="ORF">YH65_01655</name>
</gene>
<dbReference type="EMBL" id="CP011308">
    <property type="protein sequence ID" value="AKF24244.1"/>
    <property type="molecule type" value="Genomic_DNA"/>
</dbReference>
<dbReference type="Proteomes" id="UP000034444">
    <property type="component" value="Chromosome"/>
</dbReference>
<evidence type="ECO:0000313" key="2">
    <source>
        <dbReference type="Proteomes" id="UP000034444"/>
    </source>
</evidence>
<reference evidence="2" key="2">
    <citation type="journal article" date="2017" name="Stand. Genomic Sci.">
        <title>Complete genome sequence of the sulfur-oxidizing chemolithoautotrophic Sulfurovum lithotrophicum 42BKTT.</title>
        <authorList>
            <person name="Jeon W."/>
            <person name="Priscilla L."/>
            <person name="Park G."/>
            <person name="Lee H."/>
            <person name="Lee N."/>
            <person name="Lee D."/>
            <person name="Kwon H."/>
            <person name="Ahn I."/>
            <person name="Lee C."/>
            <person name="Lee H."/>
            <person name="Ahn J."/>
        </authorList>
    </citation>
    <scope>NUCLEOTIDE SEQUENCE [LARGE SCALE GENOMIC DNA]</scope>
    <source>
        <strain evidence="2">ATCC BAA-797 / 42BKT</strain>
    </source>
</reference>
<sequence>MGDKIFKIEDALIVIGSEVVNVLQKYGSMRLDDIFLYVKDNYVKDIKFDRLIYTVDFLYMIGKINIKEDDILELL</sequence>